<reference evidence="1" key="1">
    <citation type="submission" date="2014-11" db="EMBL/GenBank/DDBJ databases">
        <authorList>
            <person name="Amaro Gonzalez C."/>
        </authorList>
    </citation>
    <scope>NUCLEOTIDE SEQUENCE</scope>
</reference>
<reference evidence="1" key="2">
    <citation type="journal article" date="2015" name="Fish Shellfish Immunol.">
        <title>Early steps in the European eel (Anguilla anguilla)-Vibrio vulnificus interaction in the gills: Role of the RtxA13 toxin.</title>
        <authorList>
            <person name="Callol A."/>
            <person name="Pajuelo D."/>
            <person name="Ebbesson L."/>
            <person name="Teles M."/>
            <person name="MacKenzie S."/>
            <person name="Amaro C."/>
        </authorList>
    </citation>
    <scope>NUCLEOTIDE SEQUENCE</scope>
</reference>
<name>A0A0E9W8M4_ANGAN</name>
<organism evidence="1">
    <name type="scientific">Anguilla anguilla</name>
    <name type="common">European freshwater eel</name>
    <name type="synonym">Muraena anguilla</name>
    <dbReference type="NCBI Taxonomy" id="7936"/>
    <lineage>
        <taxon>Eukaryota</taxon>
        <taxon>Metazoa</taxon>
        <taxon>Chordata</taxon>
        <taxon>Craniata</taxon>
        <taxon>Vertebrata</taxon>
        <taxon>Euteleostomi</taxon>
        <taxon>Actinopterygii</taxon>
        <taxon>Neopterygii</taxon>
        <taxon>Teleostei</taxon>
        <taxon>Anguilliformes</taxon>
        <taxon>Anguillidae</taxon>
        <taxon>Anguilla</taxon>
    </lineage>
</organism>
<protein>
    <submittedName>
        <fullName evidence="1">Uncharacterized protein</fullName>
    </submittedName>
</protein>
<dbReference type="EMBL" id="GBXM01021911">
    <property type="protein sequence ID" value="JAH86666.1"/>
    <property type="molecule type" value="Transcribed_RNA"/>
</dbReference>
<sequence>MAVTQGRGEERGLGNSGVILTPTLPLRHTDYQTIKGLSGLQIHPQHTDKVFSYRNHPPVCQCPVR</sequence>
<evidence type="ECO:0000313" key="1">
    <source>
        <dbReference type="EMBL" id="JAH86666.1"/>
    </source>
</evidence>
<accession>A0A0E9W8M4</accession>
<dbReference type="AlphaFoldDB" id="A0A0E9W8M4"/>
<proteinExistence type="predicted"/>